<organism evidence="2 3">
    <name type="scientific">Ramlibacter albus</name>
    <dbReference type="NCBI Taxonomy" id="2079448"/>
    <lineage>
        <taxon>Bacteria</taxon>
        <taxon>Pseudomonadati</taxon>
        <taxon>Pseudomonadota</taxon>
        <taxon>Betaproteobacteria</taxon>
        <taxon>Burkholderiales</taxon>
        <taxon>Comamonadaceae</taxon>
        <taxon>Ramlibacter</taxon>
    </lineage>
</organism>
<sequence>MAKLLKRMGVADDPTALQPSLNDCIEAMLGHCDTLIIEMLVGLTHASTPGHPRHVRGFQQPGIKAGIDSLNRQGEAVREVFKAELTRLVYEGGGKETVATEALRFEDLKLFEDEQLDASIEVARAQQEVATAVDDVLPAVDALVSTLLGWRTIQPGLNPLRPEVFVRALQHTLSVHLPEVTVREALVAPAAGLLGVNLRKLYRELADWLTSTGVEPAVPLGGRASKGTGAPTQTVADSVAKTLLTLDKLRKLLAGDFDSPKPRQEFLHTVPASMALLQDLKGGSEALIKRLEQRQKPTPAPAAPVDMLAEPPAQPNAPSQRIGQQLGDEVVRLMFDNLAQDQRLLPGFKKQLKAIEPAVQKLAEEDSRFFSDRNHPARQLLDKVTQRSLAFSSETDEGWARFVVTVEKAFKWAAESKVADADTFGELLDTLHKNWSGDDQNLRAKREEAARALLHAEQRNLLAQKLASEFAASLEGLEVADFIADFLKNSWSQVVAEAELSCVDGQADPFGYRALVDDLIWSVQKSTAQRGRARRLVQMIPGLIAKLREGLDRIGYPPELTQRFFDHLITLHKDAVQEGADPEVHAAADSAWSEPSKFGDTKDEQDSLWLDKGEAEESGFVDQEQYFAPEHVASPEAPQEEKEAEGAAPLRVDELRVGSWVELNVGGRWIRAQLTWCSPHGTLFMFTAQVGTAHSMSRRTLDKLRAMGHIKVVADRNVIDEALDQVAQQALKNSLGDKKP</sequence>
<dbReference type="AlphaFoldDB" id="A0A923MAI4"/>
<dbReference type="Proteomes" id="UP000596827">
    <property type="component" value="Unassembled WGS sequence"/>
</dbReference>
<keyword evidence="3" id="KW-1185">Reference proteome</keyword>
<dbReference type="RefSeq" id="WP_187082391.1">
    <property type="nucleotide sequence ID" value="NZ_JACORU010000005.1"/>
</dbReference>
<evidence type="ECO:0000313" key="2">
    <source>
        <dbReference type="EMBL" id="MBC5765926.1"/>
    </source>
</evidence>
<feature type="region of interest" description="Disordered" evidence="1">
    <location>
        <begin position="585"/>
        <end position="604"/>
    </location>
</feature>
<feature type="region of interest" description="Disordered" evidence="1">
    <location>
        <begin position="293"/>
        <end position="320"/>
    </location>
</feature>
<dbReference type="EMBL" id="JACORU010000005">
    <property type="protein sequence ID" value="MBC5765926.1"/>
    <property type="molecule type" value="Genomic_DNA"/>
</dbReference>
<evidence type="ECO:0000256" key="1">
    <source>
        <dbReference type="SAM" id="MobiDB-lite"/>
    </source>
</evidence>
<protein>
    <submittedName>
        <fullName evidence="2">DUF1631 family protein</fullName>
    </submittedName>
</protein>
<accession>A0A923MAI4</accession>
<reference evidence="2" key="1">
    <citation type="submission" date="2020-08" db="EMBL/GenBank/DDBJ databases">
        <title>Ramlibacter sp. GTP1 16S ribosomal RNA gene genome sequencing and assembly.</title>
        <authorList>
            <person name="Kang M."/>
        </authorList>
    </citation>
    <scope>NUCLEOTIDE SEQUENCE</scope>
    <source>
        <strain evidence="2">GTP1</strain>
    </source>
</reference>
<dbReference type="InterPro" id="IPR012434">
    <property type="entry name" value="DUF1631"/>
</dbReference>
<dbReference type="Pfam" id="PF07793">
    <property type="entry name" value="DUF1631"/>
    <property type="match status" value="1"/>
</dbReference>
<comment type="caution">
    <text evidence="2">The sequence shown here is derived from an EMBL/GenBank/DDBJ whole genome shotgun (WGS) entry which is preliminary data.</text>
</comment>
<evidence type="ECO:0000313" key="3">
    <source>
        <dbReference type="Proteomes" id="UP000596827"/>
    </source>
</evidence>
<gene>
    <name evidence="2" type="ORF">H8R02_15765</name>
</gene>
<name>A0A923MAI4_9BURK</name>
<proteinExistence type="predicted"/>